<proteinExistence type="predicted"/>
<gene>
    <name evidence="1" type="ORF">SAMN06265338_12620</name>
</gene>
<protein>
    <submittedName>
        <fullName evidence="1">Uncharacterized protein</fullName>
    </submittedName>
</protein>
<name>A0A212SCU1_RHOAC</name>
<organism evidence="1 2">
    <name type="scientific">Rhodoblastus acidophilus</name>
    <name type="common">Rhodopseudomonas acidophila</name>
    <dbReference type="NCBI Taxonomy" id="1074"/>
    <lineage>
        <taxon>Bacteria</taxon>
        <taxon>Pseudomonadati</taxon>
        <taxon>Pseudomonadota</taxon>
        <taxon>Alphaproteobacteria</taxon>
        <taxon>Hyphomicrobiales</taxon>
        <taxon>Rhodoblastaceae</taxon>
        <taxon>Rhodoblastus</taxon>
    </lineage>
</organism>
<evidence type="ECO:0000313" key="1">
    <source>
        <dbReference type="EMBL" id="SNB83390.1"/>
    </source>
</evidence>
<evidence type="ECO:0000313" key="2">
    <source>
        <dbReference type="Proteomes" id="UP000198418"/>
    </source>
</evidence>
<dbReference type="Proteomes" id="UP000198418">
    <property type="component" value="Unassembled WGS sequence"/>
</dbReference>
<dbReference type="AlphaFoldDB" id="A0A212SCU1"/>
<sequence length="120" mass="13004">MARPISYTVPCADKSGAIRFEPRVGAPILLYVGNAQHRFAIQVHKGQTALVHVETGLIVGDVNDAAVRMMCSRGGGAPTDREASKWLIEALVAQHGADKINRQIKQKLAEVARYREQAAA</sequence>
<dbReference type="RefSeq" id="WP_141098538.1">
    <property type="nucleotide sequence ID" value="NZ_FYDG01000026.1"/>
</dbReference>
<keyword evidence="2" id="KW-1185">Reference proteome</keyword>
<dbReference type="OrthoDB" id="9887100at2"/>
<accession>A0A212SCU1</accession>
<dbReference type="EMBL" id="FYDG01000026">
    <property type="protein sequence ID" value="SNB83390.1"/>
    <property type="molecule type" value="Genomic_DNA"/>
</dbReference>
<reference evidence="2" key="1">
    <citation type="submission" date="2017-06" db="EMBL/GenBank/DDBJ databases">
        <authorList>
            <person name="Varghese N."/>
            <person name="Submissions S."/>
        </authorList>
    </citation>
    <scope>NUCLEOTIDE SEQUENCE [LARGE SCALE GENOMIC DNA]</scope>
    <source>
        <strain evidence="2">DSM 137</strain>
    </source>
</reference>